<evidence type="ECO:0000256" key="3">
    <source>
        <dbReference type="ARBA" id="ARBA00022692"/>
    </source>
</evidence>
<dbReference type="InterPro" id="IPR050710">
    <property type="entry name" value="Band7/mec-2_domain"/>
</dbReference>
<keyword evidence="4 6" id="KW-1133">Transmembrane helix</keyword>
<evidence type="ECO:0000256" key="7">
    <source>
        <dbReference type="SAM" id="MobiDB-lite"/>
    </source>
</evidence>
<dbReference type="GO" id="GO:0016020">
    <property type="term" value="C:membrane"/>
    <property type="evidence" value="ECO:0007669"/>
    <property type="project" value="UniProtKB-SubCell"/>
</dbReference>
<name>A0A1U9Z309_9HYPH</name>
<comment type="similarity">
    <text evidence="2 6">Belongs to the band 7/mec-2 family. HflK subfamily.</text>
</comment>
<evidence type="ECO:0000256" key="6">
    <source>
        <dbReference type="RuleBase" id="RU364113"/>
    </source>
</evidence>
<evidence type="ECO:0000256" key="1">
    <source>
        <dbReference type="ARBA" id="ARBA00004167"/>
    </source>
</evidence>
<dbReference type="GO" id="GO:0006508">
    <property type="term" value="P:proteolysis"/>
    <property type="evidence" value="ECO:0007669"/>
    <property type="project" value="UniProtKB-KW"/>
</dbReference>
<dbReference type="Proteomes" id="UP000191135">
    <property type="component" value="Chromosome"/>
</dbReference>
<dbReference type="eggNOG" id="COG0330">
    <property type="taxonomic scope" value="Bacteria"/>
</dbReference>
<dbReference type="CDD" id="cd03404">
    <property type="entry name" value="SPFH_HflK"/>
    <property type="match status" value="1"/>
</dbReference>
<dbReference type="InterPro" id="IPR010201">
    <property type="entry name" value="HflK"/>
</dbReference>
<feature type="region of interest" description="Disordered" evidence="7">
    <location>
        <begin position="356"/>
        <end position="381"/>
    </location>
</feature>
<comment type="function">
    <text evidence="6">HflC and HflK could encode or regulate a protease.</text>
</comment>
<dbReference type="AlphaFoldDB" id="A0A1U9Z309"/>
<gene>
    <name evidence="9" type="primary">hflK_2</name>
    <name evidence="9" type="ORF">Mame_02719</name>
</gene>
<keyword evidence="5 6" id="KW-0472">Membrane</keyword>
<feature type="compositionally biased region" description="Gly residues" evidence="7">
    <location>
        <begin position="7"/>
        <end position="18"/>
    </location>
</feature>
<evidence type="ECO:0000256" key="2">
    <source>
        <dbReference type="ARBA" id="ARBA00006971"/>
    </source>
</evidence>
<keyword evidence="3 6" id="KW-0812">Transmembrane</keyword>
<dbReference type="STRING" id="1122214.Mame_02719"/>
<dbReference type="KEGG" id="mmed:Mame_02719"/>
<feature type="compositionally biased region" description="Polar residues" evidence="7">
    <location>
        <begin position="360"/>
        <end position="381"/>
    </location>
</feature>
<evidence type="ECO:0000256" key="4">
    <source>
        <dbReference type="ARBA" id="ARBA00022989"/>
    </source>
</evidence>
<proteinExistence type="inferred from homology"/>
<feature type="compositionally biased region" description="Gly residues" evidence="7">
    <location>
        <begin position="30"/>
        <end position="41"/>
    </location>
</feature>
<dbReference type="GO" id="GO:0008233">
    <property type="term" value="F:peptidase activity"/>
    <property type="evidence" value="ECO:0007669"/>
    <property type="project" value="UniProtKB-KW"/>
</dbReference>
<protein>
    <recommendedName>
        <fullName evidence="6">Protein HflK</fullName>
    </recommendedName>
</protein>
<dbReference type="InterPro" id="IPR001107">
    <property type="entry name" value="Band_7"/>
</dbReference>
<accession>A0A1U9Z309</accession>
<keyword evidence="9" id="KW-0645">Protease</keyword>
<sequence>MPWSNQNGGGPWGGGGDNQGPWGQGPKRPSGGGNGGNGNGGPPDIEDFFRKGQDQFKGMFPGGFSAGLIAIIVLVLAVFWIMQSVYTIQPDQRGVELRFGKPKTDVAQPGLHFMFWPFETVEKVDITERRMSLGGGRGDPEGIMLTGDQNIVDLSFSVIYNVTDPKSFLFDVESPIETLNQVSESAMREVVGRRPANDVYREQREAIAVNVKSIIQETMNEYGAGITVNAVSFQDASPPQQVADAFDEVQRAGQDADRFQQEANQYANKELGAARGNAAVVREAAAAYKDRVVKEAEGEAERFISIYDSYRTAPDVTRKRLYLETMQDALSQSKNVIVDDEGQGVVPYLPLDQIDRDAAQRTQRTLPASSSTQNLTQGASQ</sequence>
<dbReference type="Pfam" id="PF01145">
    <property type="entry name" value="Band_7"/>
    <property type="match status" value="1"/>
</dbReference>
<evidence type="ECO:0000313" key="10">
    <source>
        <dbReference type="Proteomes" id="UP000191135"/>
    </source>
</evidence>
<feature type="domain" description="Band 7" evidence="8">
    <location>
        <begin position="83"/>
        <end position="250"/>
    </location>
</feature>
<organism evidence="9 10">
    <name type="scientific">Martelella mediterranea DSM 17316</name>
    <dbReference type="NCBI Taxonomy" id="1122214"/>
    <lineage>
        <taxon>Bacteria</taxon>
        <taxon>Pseudomonadati</taxon>
        <taxon>Pseudomonadota</taxon>
        <taxon>Alphaproteobacteria</taxon>
        <taxon>Hyphomicrobiales</taxon>
        <taxon>Aurantimonadaceae</taxon>
        <taxon>Martelella</taxon>
    </lineage>
</organism>
<reference evidence="9 10" key="1">
    <citation type="submission" date="2017-03" db="EMBL/GenBank/DDBJ databases">
        <title>Foreign affairs: Plasmid Transfer between Roseobacters and Rhizobia.</title>
        <authorList>
            <person name="Bartling P."/>
            <person name="Bunk B."/>
            <person name="Overmann J."/>
            <person name="Brinkmann H."/>
            <person name="Petersen J."/>
        </authorList>
    </citation>
    <scope>NUCLEOTIDE SEQUENCE [LARGE SCALE GENOMIC DNA]</scope>
    <source>
        <strain evidence="9 10">MACL11</strain>
    </source>
</reference>
<dbReference type="EMBL" id="CP020330">
    <property type="protein sequence ID" value="AQZ52044.1"/>
    <property type="molecule type" value="Genomic_DNA"/>
</dbReference>
<feature type="transmembrane region" description="Helical" evidence="6">
    <location>
        <begin position="59"/>
        <end position="82"/>
    </location>
</feature>
<feature type="region of interest" description="Disordered" evidence="7">
    <location>
        <begin position="1"/>
        <end position="47"/>
    </location>
</feature>
<keyword evidence="9" id="KW-0378">Hydrolase</keyword>
<evidence type="ECO:0000259" key="8">
    <source>
        <dbReference type="SMART" id="SM00244"/>
    </source>
</evidence>
<dbReference type="SUPFAM" id="SSF117892">
    <property type="entry name" value="Band 7/SPFH domain"/>
    <property type="match status" value="1"/>
</dbReference>
<keyword evidence="10" id="KW-1185">Reference proteome</keyword>
<comment type="subcellular location">
    <subcellularLocation>
        <location evidence="1">Membrane</location>
        <topology evidence="1">Single-pass membrane protein</topology>
    </subcellularLocation>
</comment>
<dbReference type="PANTHER" id="PTHR43327">
    <property type="entry name" value="STOMATIN-LIKE PROTEIN 2, MITOCHONDRIAL"/>
    <property type="match status" value="1"/>
</dbReference>
<dbReference type="RefSeq" id="WP_018063034.1">
    <property type="nucleotide sequence ID" value="NZ_AQWH01000002.1"/>
</dbReference>
<evidence type="ECO:0000256" key="5">
    <source>
        <dbReference type="ARBA" id="ARBA00023136"/>
    </source>
</evidence>
<dbReference type="NCBIfam" id="TIGR01933">
    <property type="entry name" value="hflK"/>
    <property type="match status" value="1"/>
</dbReference>
<dbReference type="Gene3D" id="3.30.479.30">
    <property type="entry name" value="Band 7 domain"/>
    <property type="match status" value="1"/>
</dbReference>
<comment type="subunit">
    <text evidence="6">HflC and HflK may interact to form a multimeric complex.</text>
</comment>
<dbReference type="SMART" id="SM00244">
    <property type="entry name" value="PHB"/>
    <property type="match status" value="1"/>
</dbReference>
<evidence type="ECO:0000313" key="9">
    <source>
        <dbReference type="EMBL" id="AQZ52044.1"/>
    </source>
</evidence>
<dbReference type="OrthoDB" id="9779595at2"/>
<dbReference type="InterPro" id="IPR036013">
    <property type="entry name" value="Band_7/SPFH_dom_sf"/>
</dbReference>
<dbReference type="PANTHER" id="PTHR43327:SF2">
    <property type="entry name" value="MODULATOR OF FTSH PROTEASE HFLK"/>
    <property type="match status" value="1"/>
</dbReference>